<dbReference type="KEGG" id="ctai:NCTC12078_02102"/>
<gene>
    <name evidence="1" type="ORF">NCTC12078_02102</name>
</gene>
<name>A0A4U8WNX7_9FLAO</name>
<organism evidence="1 2">
    <name type="scientific">Chryseobacterium taihuense</name>
    <dbReference type="NCBI Taxonomy" id="1141221"/>
    <lineage>
        <taxon>Bacteria</taxon>
        <taxon>Pseudomonadati</taxon>
        <taxon>Bacteroidota</taxon>
        <taxon>Flavobacteriia</taxon>
        <taxon>Flavobacteriales</taxon>
        <taxon>Weeksellaceae</taxon>
        <taxon>Chryseobacterium group</taxon>
        <taxon>Chryseobacterium</taxon>
    </lineage>
</organism>
<dbReference type="AlphaFoldDB" id="A0A4U8WNX7"/>
<evidence type="ECO:0000313" key="2">
    <source>
        <dbReference type="Proteomes" id="UP000290013"/>
    </source>
</evidence>
<protein>
    <submittedName>
        <fullName evidence="1">Uncharacterized protein</fullName>
    </submittedName>
</protein>
<dbReference type="EMBL" id="LR215974">
    <property type="protein sequence ID" value="VFB04079.1"/>
    <property type="molecule type" value="Genomic_DNA"/>
</dbReference>
<reference evidence="1 2" key="1">
    <citation type="submission" date="2019-02" db="EMBL/GenBank/DDBJ databases">
        <authorList>
            <consortium name="Pathogen Informatics"/>
        </authorList>
    </citation>
    <scope>NUCLEOTIDE SEQUENCE [LARGE SCALE GENOMIC DNA]</scope>
    <source>
        <strain evidence="1 2">3012STDY6944375</strain>
    </source>
</reference>
<dbReference type="Proteomes" id="UP000290013">
    <property type="component" value="Chromosome"/>
</dbReference>
<sequence>MENFKLKNEKLETVIGGFSAPIINFNATGGGETCTSSGACLAYTSDVEFPDGQTMYIGKIIDKPC</sequence>
<accession>A0A4U8WNX7</accession>
<dbReference type="RefSeq" id="WP_130914458.1">
    <property type="nucleotide sequence ID" value="NZ_LR215974.1"/>
</dbReference>
<proteinExistence type="predicted"/>
<evidence type="ECO:0000313" key="1">
    <source>
        <dbReference type="EMBL" id="VFB04079.1"/>
    </source>
</evidence>